<dbReference type="RefSeq" id="WP_347306477.1">
    <property type="nucleotide sequence ID" value="NZ_JBAJEX010000001.1"/>
</dbReference>
<proteinExistence type="predicted"/>
<dbReference type="SMART" id="SM00729">
    <property type="entry name" value="Elp3"/>
    <property type="match status" value="1"/>
</dbReference>
<evidence type="ECO:0000313" key="6">
    <source>
        <dbReference type="EMBL" id="MEO1765910.1"/>
    </source>
</evidence>
<dbReference type="PANTHER" id="PTHR43432:SF3">
    <property type="entry name" value="SLR0285 PROTEIN"/>
    <property type="match status" value="1"/>
</dbReference>
<evidence type="ECO:0000259" key="5">
    <source>
        <dbReference type="PROSITE" id="PS51918"/>
    </source>
</evidence>
<evidence type="ECO:0000256" key="2">
    <source>
        <dbReference type="ARBA" id="ARBA00023004"/>
    </source>
</evidence>
<comment type="caution">
    <text evidence="6">The sequence shown here is derived from an EMBL/GenBank/DDBJ whole genome shotgun (WGS) entry which is preliminary data.</text>
</comment>
<sequence length="357" mass="40080">MSESAKFRNLRKGRGAASNPDGRFESLRREREDDGWGSVSEETVLATVVGVDRARRVITYNDSPDIPFDRSINPYRGCEHGCIYCFARPSHGYLGLSAGQDFESRLFYKPDAPERLREELAHPRYRCQPIALGINTDGWQPAERRLALTRRLLEVLAACRHPVSIVTKSALIERDLDLLTDLARDDLVHVFVSLTTLDRELARCMEPRAAQPERRLAVIETLARAGVPVGVMVAPVIPVLTDPELESILQRARAAGAQEAGYAVLRLPHEVKNLFREWLASHRPLAAQHVMSRVRELNGGKDYEAAFGVRLVGSGPYARFLRDRFRLAYRRLGFPGLPVLATDRFRPPATSGQMSLF</sequence>
<dbReference type="Pfam" id="PF04055">
    <property type="entry name" value="Radical_SAM"/>
    <property type="match status" value="1"/>
</dbReference>
<dbReference type="EMBL" id="JBAJEX010000001">
    <property type="protein sequence ID" value="MEO1765910.1"/>
    <property type="molecule type" value="Genomic_DNA"/>
</dbReference>
<dbReference type="SFLD" id="SFLDS00029">
    <property type="entry name" value="Radical_SAM"/>
    <property type="match status" value="1"/>
</dbReference>
<keyword evidence="2" id="KW-0408">Iron</keyword>
<organism evidence="6 7">
    <name type="scientific">Thiobacter aerophilum</name>
    <dbReference type="NCBI Taxonomy" id="3121275"/>
    <lineage>
        <taxon>Bacteria</taxon>
        <taxon>Pseudomonadati</taxon>
        <taxon>Pseudomonadota</taxon>
        <taxon>Betaproteobacteria</taxon>
        <taxon>Burkholderiales</taxon>
        <taxon>Thiobacteraceae</taxon>
        <taxon>Thiobacter</taxon>
    </lineage>
</organism>
<feature type="region of interest" description="Disordered" evidence="4">
    <location>
        <begin position="1"/>
        <end position="32"/>
    </location>
</feature>
<evidence type="ECO:0000256" key="4">
    <source>
        <dbReference type="SAM" id="MobiDB-lite"/>
    </source>
</evidence>
<dbReference type="NCBIfam" id="NF033668">
    <property type="entry name" value="rSAM_PA0069"/>
    <property type="match status" value="1"/>
</dbReference>
<feature type="domain" description="Radical SAM core" evidence="5">
    <location>
        <begin position="64"/>
        <end position="301"/>
    </location>
</feature>
<accession>A0ABV0EB74</accession>
<dbReference type="Proteomes" id="UP001482231">
    <property type="component" value="Unassembled WGS sequence"/>
</dbReference>
<keyword evidence="7" id="KW-1185">Reference proteome</keyword>
<keyword evidence="3" id="KW-0411">Iron-sulfur</keyword>
<dbReference type="SFLD" id="SFLDG01084">
    <property type="entry name" value="Uncharacterised_Radical_SAM_Su"/>
    <property type="match status" value="1"/>
</dbReference>
<reference evidence="6 7" key="1">
    <citation type="submission" date="2024-02" db="EMBL/GenBank/DDBJ databases">
        <title>New thermophilic sulfur-oxidizing bacteria from a hot springs of the Uzon caldera (Kamchatka, Russia).</title>
        <authorList>
            <person name="Dukat A.M."/>
            <person name="Elcheninov A.G."/>
            <person name="Frolov E.N."/>
        </authorList>
    </citation>
    <scope>NUCLEOTIDE SEQUENCE [LARGE SCALE GENOMIC DNA]</scope>
    <source>
        <strain evidence="6 7">AK1</strain>
    </source>
</reference>
<dbReference type="InterPro" id="IPR006638">
    <property type="entry name" value="Elp3/MiaA/NifB-like_rSAM"/>
</dbReference>
<evidence type="ECO:0000313" key="7">
    <source>
        <dbReference type="Proteomes" id="UP001482231"/>
    </source>
</evidence>
<dbReference type="InterPro" id="IPR007197">
    <property type="entry name" value="rSAM"/>
</dbReference>
<dbReference type="InterPro" id="IPR058240">
    <property type="entry name" value="rSAM_sf"/>
</dbReference>
<dbReference type="PANTHER" id="PTHR43432">
    <property type="entry name" value="SLR0285 PROTEIN"/>
    <property type="match status" value="1"/>
</dbReference>
<evidence type="ECO:0000256" key="1">
    <source>
        <dbReference type="ARBA" id="ARBA00022723"/>
    </source>
</evidence>
<dbReference type="PROSITE" id="PS51918">
    <property type="entry name" value="RADICAL_SAM"/>
    <property type="match status" value="1"/>
</dbReference>
<dbReference type="SUPFAM" id="SSF102114">
    <property type="entry name" value="Radical SAM enzymes"/>
    <property type="match status" value="1"/>
</dbReference>
<keyword evidence="1" id="KW-0479">Metal-binding</keyword>
<protein>
    <submittedName>
        <fullName evidence="6">PA0069 family radical SAM protein</fullName>
    </submittedName>
</protein>
<name>A0ABV0EB74_9BURK</name>
<dbReference type="CDD" id="cd01335">
    <property type="entry name" value="Radical_SAM"/>
    <property type="match status" value="1"/>
</dbReference>
<dbReference type="Gene3D" id="3.80.30.30">
    <property type="match status" value="1"/>
</dbReference>
<evidence type="ECO:0000256" key="3">
    <source>
        <dbReference type="ARBA" id="ARBA00023014"/>
    </source>
</evidence>
<feature type="compositionally biased region" description="Basic and acidic residues" evidence="4">
    <location>
        <begin position="22"/>
        <end position="32"/>
    </location>
</feature>
<dbReference type="InterPro" id="IPR040086">
    <property type="entry name" value="MJ0683-like"/>
</dbReference>
<gene>
    <name evidence="6" type="ORF">V6E02_01565</name>
</gene>